<keyword evidence="2" id="KW-1185">Reference proteome</keyword>
<dbReference type="EMBL" id="JAUQYP010000001">
    <property type="protein sequence ID" value="MDO8107707.1"/>
    <property type="molecule type" value="Genomic_DNA"/>
</dbReference>
<proteinExistence type="predicted"/>
<name>A0ABT9D9X8_9CELL</name>
<accession>A0ABT9D9X8</accession>
<dbReference type="RefSeq" id="WP_304601318.1">
    <property type="nucleotide sequence ID" value="NZ_JAUQYO010000001.1"/>
</dbReference>
<comment type="caution">
    <text evidence="1">The sequence shown here is derived from an EMBL/GenBank/DDBJ whole genome shotgun (WGS) entry which is preliminary data.</text>
</comment>
<sequence>MPQPTIVFDFDGTLALGHGPVIAYAKHVGLAAQDPGLVDDARAALERLDAGDGRYRDGYDAVRRVALARGVPETALGPAYLASRQELGTQDAPVSAPVGLRDFLAALAQHALLVLATNAPEIGVDRVLDQAGVTHLLAERHFSIGKPDGLTAVVAQHVTHGPVLAVGDIWMNDLAPAAVLGADTALVGATARSTDADPTMRGSTLADLYGEITSWAATAVTGPTASTGAVHPHGKA</sequence>
<reference evidence="1 2" key="1">
    <citation type="submission" date="2023-07" db="EMBL/GenBank/DDBJ databases">
        <title>Description of novel actinomycetes strains, isolated from tidal flat sediment.</title>
        <authorList>
            <person name="Lu C."/>
        </authorList>
    </citation>
    <scope>NUCLEOTIDE SEQUENCE [LARGE SCALE GENOMIC DNA]</scope>
    <source>
        <strain evidence="1 2">SYSU T00b441</strain>
    </source>
</reference>
<evidence type="ECO:0000313" key="1">
    <source>
        <dbReference type="EMBL" id="MDO8107707.1"/>
    </source>
</evidence>
<gene>
    <name evidence="1" type="ORF">Q6348_10920</name>
</gene>
<organism evidence="1 2">
    <name type="scientific">Actinotalea lenta</name>
    <dbReference type="NCBI Taxonomy" id="3064654"/>
    <lineage>
        <taxon>Bacteria</taxon>
        <taxon>Bacillati</taxon>
        <taxon>Actinomycetota</taxon>
        <taxon>Actinomycetes</taxon>
        <taxon>Micrococcales</taxon>
        <taxon>Cellulomonadaceae</taxon>
        <taxon>Actinotalea</taxon>
    </lineage>
</organism>
<dbReference type="InterPro" id="IPR023214">
    <property type="entry name" value="HAD_sf"/>
</dbReference>
<dbReference type="Gene3D" id="3.40.50.1000">
    <property type="entry name" value="HAD superfamily/HAD-like"/>
    <property type="match status" value="1"/>
</dbReference>
<dbReference type="InterPro" id="IPR036412">
    <property type="entry name" value="HAD-like_sf"/>
</dbReference>
<dbReference type="Pfam" id="PF00702">
    <property type="entry name" value="Hydrolase"/>
    <property type="match status" value="1"/>
</dbReference>
<evidence type="ECO:0000313" key="2">
    <source>
        <dbReference type="Proteomes" id="UP001232536"/>
    </source>
</evidence>
<dbReference type="SUPFAM" id="SSF56784">
    <property type="entry name" value="HAD-like"/>
    <property type="match status" value="1"/>
</dbReference>
<protein>
    <submittedName>
        <fullName evidence="1">Haloacid dehalogenase-like hydrolase</fullName>
    </submittedName>
</protein>
<dbReference type="Proteomes" id="UP001232536">
    <property type="component" value="Unassembled WGS sequence"/>
</dbReference>